<dbReference type="AlphaFoldDB" id="B7AX33"/>
<keyword evidence="1" id="KW-1133">Transmembrane helix</keyword>
<gene>
    <name evidence="2" type="ORF">BACPEC_03283</name>
</gene>
<keyword evidence="1" id="KW-0812">Transmembrane</keyword>
<comment type="caution">
    <text evidence="2">The sequence shown here is derived from an EMBL/GenBank/DDBJ whole genome shotgun (WGS) entry which is preliminary data.</text>
</comment>
<dbReference type="eggNOG" id="ENOG5033DZ9">
    <property type="taxonomic scope" value="Bacteria"/>
</dbReference>
<evidence type="ECO:0000313" key="3">
    <source>
        <dbReference type="Proteomes" id="UP000003136"/>
    </source>
</evidence>
<protein>
    <recommendedName>
        <fullName evidence="4">ATP synthase subunit I</fullName>
    </recommendedName>
</protein>
<reference evidence="2 3" key="2">
    <citation type="submission" date="2008-11" db="EMBL/GenBank/DDBJ databases">
        <authorList>
            <person name="Fulton L."/>
            <person name="Clifton S."/>
            <person name="Fulton B."/>
            <person name="Xu J."/>
            <person name="Minx P."/>
            <person name="Pepin K.H."/>
            <person name="Johnson M."/>
            <person name="Bhonagiri V."/>
            <person name="Nash W.E."/>
            <person name="Mardis E.R."/>
            <person name="Wilson R.K."/>
        </authorList>
    </citation>
    <scope>NUCLEOTIDE SEQUENCE [LARGE SCALE GENOMIC DNA]</scope>
    <source>
        <strain evidence="2 3">ATCC 43243</strain>
    </source>
</reference>
<dbReference type="EMBL" id="ABVQ01000037">
    <property type="protein sequence ID" value="EEC56774.1"/>
    <property type="molecule type" value="Genomic_DNA"/>
</dbReference>
<feature type="transmembrane region" description="Helical" evidence="1">
    <location>
        <begin position="12"/>
        <end position="35"/>
    </location>
</feature>
<sequence>MMERLRSLNPVLPDMLLLQTLFLAVGEILIFVIGINVTSIAAGYAGGIIYSMISMYHMASVIDKAVYYEHKGAVARTLGGFFIRVLVLFIMEIVLYYAGGVMAMFASIAAMFTTKVSAYIQPVTNKFLHKIKRKGGKQGDQSNDECSGT</sequence>
<feature type="transmembrane region" description="Helical" evidence="1">
    <location>
        <begin position="74"/>
        <end position="98"/>
    </location>
</feature>
<name>B7AX33_9FIRM</name>
<feature type="transmembrane region" description="Helical" evidence="1">
    <location>
        <begin position="41"/>
        <end position="62"/>
    </location>
</feature>
<evidence type="ECO:0008006" key="4">
    <source>
        <dbReference type="Google" id="ProtNLM"/>
    </source>
</evidence>
<dbReference type="STRING" id="483218.BACPEC_03283"/>
<organism evidence="2 3">
    <name type="scientific">[Bacteroides] pectinophilus ATCC 43243</name>
    <dbReference type="NCBI Taxonomy" id="483218"/>
    <lineage>
        <taxon>Bacteria</taxon>
        <taxon>Bacillati</taxon>
        <taxon>Bacillota</taxon>
        <taxon>Clostridia</taxon>
        <taxon>Eubacteriales</taxon>
    </lineage>
</organism>
<evidence type="ECO:0000256" key="1">
    <source>
        <dbReference type="SAM" id="Phobius"/>
    </source>
</evidence>
<dbReference type="Proteomes" id="UP000003136">
    <property type="component" value="Unassembled WGS sequence"/>
</dbReference>
<reference evidence="2 3" key="1">
    <citation type="submission" date="2008-11" db="EMBL/GenBank/DDBJ databases">
        <title>Draft genome sequence of Bacteroides pectinophilus (ATCC 43243).</title>
        <authorList>
            <person name="Sudarsanam P."/>
            <person name="Ley R."/>
            <person name="Guruge J."/>
            <person name="Turnbaugh P.J."/>
            <person name="Mahowald M."/>
            <person name="Liep D."/>
            <person name="Gordon J."/>
        </authorList>
    </citation>
    <scope>NUCLEOTIDE SEQUENCE [LARGE SCALE GENOMIC DNA]</scope>
    <source>
        <strain evidence="2 3">ATCC 43243</strain>
    </source>
</reference>
<keyword evidence="3" id="KW-1185">Reference proteome</keyword>
<dbReference type="HOGENOM" id="CLU_1737787_0_0_9"/>
<accession>B7AX33</accession>
<proteinExistence type="predicted"/>
<keyword evidence="1" id="KW-0472">Membrane</keyword>
<evidence type="ECO:0000313" key="2">
    <source>
        <dbReference type="EMBL" id="EEC56774.1"/>
    </source>
</evidence>